<dbReference type="Proteomes" id="UP000254893">
    <property type="component" value="Unassembled WGS sequence"/>
</dbReference>
<comment type="similarity">
    <text evidence="1">Belongs to the XseB family.</text>
</comment>
<dbReference type="EC" id="3.1.11.6" evidence="6"/>
<evidence type="ECO:0000256" key="5">
    <source>
        <dbReference type="ARBA" id="ARBA00022839"/>
    </source>
</evidence>
<dbReference type="GO" id="GO:0008855">
    <property type="term" value="F:exodeoxyribonuclease VII activity"/>
    <property type="evidence" value="ECO:0007669"/>
    <property type="project" value="UniProtKB-UniRule"/>
</dbReference>
<evidence type="ECO:0000313" key="8">
    <source>
        <dbReference type="EMBL" id="SUJ14502.1"/>
    </source>
</evidence>
<dbReference type="GO" id="GO:0006308">
    <property type="term" value="P:DNA catabolic process"/>
    <property type="evidence" value="ECO:0007669"/>
    <property type="project" value="UniProtKB-UniRule"/>
</dbReference>
<accession>A0A380C7U9</accession>
<keyword evidence="7" id="KW-0175">Coiled coil</keyword>
<evidence type="ECO:0000256" key="6">
    <source>
        <dbReference type="NCBIfam" id="TIGR01280"/>
    </source>
</evidence>
<dbReference type="RefSeq" id="WP_115170264.1">
    <property type="nucleotide sequence ID" value="NZ_UGYW01000002.1"/>
</dbReference>
<dbReference type="InterPro" id="IPR037004">
    <property type="entry name" value="Exonuc_VII_ssu_sf"/>
</dbReference>
<organism evidence="8 9">
    <name type="scientific">Sphingobacterium spiritivorum</name>
    <name type="common">Flavobacterium spiritivorum</name>
    <dbReference type="NCBI Taxonomy" id="258"/>
    <lineage>
        <taxon>Bacteria</taxon>
        <taxon>Pseudomonadati</taxon>
        <taxon>Bacteroidota</taxon>
        <taxon>Sphingobacteriia</taxon>
        <taxon>Sphingobacteriales</taxon>
        <taxon>Sphingobacteriaceae</taxon>
        <taxon>Sphingobacterium</taxon>
    </lineage>
</organism>
<evidence type="ECO:0000256" key="3">
    <source>
        <dbReference type="ARBA" id="ARBA00022722"/>
    </source>
</evidence>
<evidence type="ECO:0000256" key="7">
    <source>
        <dbReference type="SAM" id="Coils"/>
    </source>
</evidence>
<protein>
    <recommendedName>
        <fullName evidence="6">Exodeoxyribonuclease VII small subunit</fullName>
        <ecNumber evidence="6">3.1.11.6</ecNumber>
    </recommendedName>
</protein>
<feature type="coiled-coil region" evidence="7">
    <location>
        <begin position="28"/>
        <end position="62"/>
    </location>
</feature>
<gene>
    <name evidence="8" type="ORF">NCTC11388_02390</name>
</gene>
<evidence type="ECO:0000256" key="1">
    <source>
        <dbReference type="ARBA" id="ARBA00009998"/>
    </source>
</evidence>
<dbReference type="GO" id="GO:0009318">
    <property type="term" value="C:exodeoxyribonuclease VII complex"/>
    <property type="evidence" value="ECO:0007669"/>
    <property type="project" value="UniProtKB-UniRule"/>
</dbReference>
<dbReference type="Pfam" id="PF02609">
    <property type="entry name" value="Exonuc_VII_S"/>
    <property type="match status" value="1"/>
</dbReference>
<dbReference type="SUPFAM" id="SSF116842">
    <property type="entry name" value="XseB-like"/>
    <property type="match status" value="1"/>
</dbReference>
<keyword evidence="3" id="KW-0540">Nuclease</keyword>
<evidence type="ECO:0000256" key="4">
    <source>
        <dbReference type="ARBA" id="ARBA00022801"/>
    </source>
</evidence>
<dbReference type="AlphaFoldDB" id="A0A380C7U9"/>
<name>A0A380C7U9_SPHSI</name>
<reference evidence="8 9" key="1">
    <citation type="submission" date="2018-06" db="EMBL/GenBank/DDBJ databases">
        <authorList>
            <consortium name="Pathogen Informatics"/>
            <person name="Doyle S."/>
        </authorList>
    </citation>
    <scope>NUCLEOTIDE SEQUENCE [LARGE SCALE GENOMIC DNA]</scope>
    <source>
        <strain evidence="8 9">NCTC11388</strain>
    </source>
</reference>
<dbReference type="InterPro" id="IPR003761">
    <property type="entry name" value="Exonuc_VII_S"/>
</dbReference>
<keyword evidence="4" id="KW-0378">Hydrolase</keyword>
<dbReference type="EMBL" id="UGYW01000002">
    <property type="protein sequence ID" value="SUJ14502.1"/>
    <property type="molecule type" value="Genomic_DNA"/>
</dbReference>
<proteinExistence type="inferred from homology"/>
<sequence>METNYSYTDAFNELQQIVNDISSGSTNIDELSEKIKRAALLIKACRTKLTSTEEEVTQLLANLAPAESPANPEEE</sequence>
<evidence type="ECO:0000256" key="2">
    <source>
        <dbReference type="ARBA" id="ARBA00022490"/>
    </source>
</evidence>
<keyword evidence="5" id="KW-0269">Exonuclease</keyword>
<dbReference type="NCBIfam" id="TIGR01280">
    <property type="entry name" value="xseB"/>
    <property type="match status" value="1"/>
</dbReference>
<evidence type="ECO:0000313" key="9">
    <source>
        <dbReference type="Proteomes" id="UP000254893"/>
    </source>
</evidence>
<dbReference type="Gene3D" id="1.10.287.1040">
    <property type="entry name" value="Exonuclease VII, small subunit"/>
    <property type="match status" value="1"/>
</dbReference>
<keyword evidence="2" id="KW-0963">Cytoplasm</keyword>